<dbReference type="PROSITE" id="PS50086">
    <property type="entry name" value="TBC_RABGAP"/>
    <property type="match status" value="1"/>
</dbReference>
<evidence type="ECO:0000313" key="5">
    <source>
        <dbReference type="EMBL" id="UVC49509.1"/>
    </source>
</evidence>
<dbReference type="PANTHER" id="PTHR24361">
    <property type="entry name" value="MITOGEN-ACTIVATED KINASE KINASE KINASE"/>
    <property type="match status" value="1"/>
</dbReference>
<organism evidence="5 6">
    <name type="scientific">Theileria orientalis</name>
    <dbReference type="NCBI Taxonomy" id="68886"/>
    <lineage>
        <taxon>Eukaryota</taxon>
        <taxon>Sar</taxon>
        <taxon>Alveolata</taxon>
        <taxon>Apicomplexa</taxon>
        <taxon>Aconoidasida</taxon>
        <taxon>Piroplasmida</taxon>
        <taxon>Theileriidae</taxon>
        <taxon>Theileria</taxon>
    </lineage>
</organism>
<evidence type="ECO:0000259" key="4">
    <source>
        <dbReference type="PROSITE" id="PS50206"/>
    </source>
</evidence>
<dbReference type="InterPro" id="IPR035969">
    <property type="entry name" value="Rab-GAP_TBC_sf"/>
</dbReference>
<evidence type="ECO:0000313" key="6">
    <source>
        <dbReference type="Proteomes" id="UP000244811"/>
    </source>
</evidence>
<gene>
    <name evidence="5" type="ORF">MACK_003347</name>
</gene>
<keyword evidence="1" id="KW-1133">Transmembrane helix</keyword>
<evidence type="ECO:0000259" key="2">
    <source>
        <dbReference type="PROSITE" id="PS50011"/>
    </source>
</evidence>
<dbReference type="SUPFAM" id="SSF52821">
    <property type="entry name" value="Rhodanese/Cell cycle control phosphatase"/>
    <property type="match status" value="1"/>
</dbReference>
<dbReference type="PROSITE" id="PS50011">
    <property type="entry name" value="PROTEIN_KINASE_DOM"/>
    <property type="match status" value="1"/>
</dbReference>
<keyword evidence="1" id="KW-0812">Transmembrane</keyword>
<dbReference type="GO" id="GO:0005524">
    <property type="term" value="F:ATP binding"/>
    <property type="evidence" value="ECO:0007669"/>
    <property type="project" value="InterPro"/>
</dbReference>
<dbReference type="Gene3D" id="1.10.510.10">
    <property type="entry name" value="Transferase(Phosphotransferase) domain 1"/>
    <property type="match status" value="1"/>
</dbReference>
<proteinExistence type="predicted"/>
<dbReference type="InterPro" id="IPR000719">
    <property type="entry name" value="Prot_kinase_dom"/>
</dbReference>
<feature type="domain" description="Rhodanese" evidence="4">
    <location>
        <begin position="969"/>
        <end position="995"/>
    </location>
</feature>
<dbReference type="InterPro" id="IPR001763">
    <property type="entry name" value="Rhodanese-like_dom"/>
</dbReference>
<dbReference type="Pfam" id="PF00566">
    <property type="entry name" value="RabGAP-TBC"/>
    <property type="match status" value="1"/>
</dbReference>
<name>A0A976SII4_THEOR</name>
<protein>
    <recommendedName>
        <fullName evidence="7">Rab-GAP TBC domain-containing protein</fullName>
    </recommendedName>
</protein>
<dbReference type="EMBL" id="CP056069">
    <property type="protein sequence ID" value="UVC49509.1"/>
    <property type="molecule type" value="Genomic_DNA"/>
</dbReference>
<dbReference type="InterPro" id="IPR000195">
    <property type="entry name" value="Rab-GAP-TBC_dom"/>
</dbReference>
<dbReference type="InterPro" id="IPR053235">
    <property type="entry name" value="Ser_Thr_kinase"/>
</dbReference>
<dbReference type="GO" id="GO:0005737">
    <property type="term" value="C:cytoplasm"/>
    <property type="evidence" value="ECO:0007669"/>
    <property type="project" value="TreeGrafter"/>
</dbReference>
<feature type="domain" description="Protein kinase" evidence="2">
    <location>
        <begin position="1"/>
        <end position="461"/>
    </location>
</feature>
<feature type="domain" description="Rab-GAP TBC" evidence="3">
    <location>
        <begin position="663"/>
        <end position="845"/>
    </location>
</feature>
<sequence length="1112" mass="129762">MSYIRNRVESHIILNVERIDFNERLQYGEFESAALENKLHGIITEGFERLKGFNHVNVCNYTNMIRIDGNSYLFVSEGYSLTLNRIFTSTSEQFLKINFANILNQVICGLQYLHSSGFSHGRLTLDCISISDEGLVKIGGYANNYVNNIVNYMFNKIKKDDEDEERVEENELRRNYIMNGFGIDDRNEFIECVKNSKYLYNLMFYMPPEVVFYNEKTVKSDLFWFNVDVWSLGICILLITSYIISENEFKVHTQHTHSEDKDCKIGSGFERLKKLFNLEVGENTMVVESYLFVLYLLVLINKMEKNNSQISTIGLNIHKIVTTQFKFLSDENESESIKLISKIFEKVKDKVINCKNNNTHSSNSGYEQLVVQKLVKEDMQSDLERVISCDEAISVLIELLSGENVLNNLIELKEKSSSSSVQHKKYFGNLSYLLSIANNCLIIENGQRPSALDLCLRHNILKLSQKNTYNLCDGEKDQYIEDKESQEQQQQEQEEFNYSWFTYKEKYEYATEVDSFSRHYTVELFKESQTIFSESKFFLSYVGLENILYYWTLMGNEVNNIVPFHIIKRVDSEEESRKRKISYRTLEYFKRYRVGKIFLGELITHVKLANLFPMIIEHQLRPSCVYARHQCFIYQLLRIRRFKRLLSNAVENRRQIYVEAMIDIPPLLRSQIWCNLLEVIYRPATKGCPLSTGYDFSPIPPELEKNLNFYNNDLLYSTTNLKKLLSSVKDLKRKIIHQQLPSSIYSFSIPLMLLYHDSSVYNAMLDKIFCKYLKDFYAPTGSFVNNYLSEFSTILNFFDPEISYHLRSIGAYADSYALPWFMSLFSENTTVDQLYMIWDSVLVQPKQYIKFLAVMIIHNIRERLLEITDARIAISFISCVVNSLNVPMLMYLTTHMYMTWFEVLSSKASAQKSSPLNEWLDQNGNCGKVNEVKSDTDGFNLEKNTFIFVSDEYPFERCFRLPIETFSNVFKDCIIIDVRSVESYNMGHIPNSIHINKLLSTLSDADKKTAPISIPIFNEKNTFTTNLDFKANSAYNQSIAILNGLRNNTRKPWLQVTTPDSSKIVLVAGDGYEEDNEMGHLRKLVFEYKLQHVCYYRINTEEWPKVLTLSKI</sequence>
<dbReference type="InterPro" id="IPR011009">
    <property type="entry name" value="Kinase-like_dom_sf"/>
</dbReference>
<evidence type="ECO:0000259" key="3">
    <source>
        <dbReference type="PROSITE" id="PS50086"/>
    </source>
</evidence>
<dbReference type="Gene3D" id="3.40.250.10">
    <property type="entry name" value="Rhodanese-like domain"/>
    <property type="match status" value="1"/>
</dbReference>
<dbReference type="CDD" id="cd00158">
    <property type="entry name" value="RHOD"/>
    <property type="match status" value="1"/>
</dbReference>
<reference evidence="5" key="1">
    <citation type="submission" date="2022-07" db="EMBL/GenBank/DDBJ databases">
        <title>Evaluation of T. orientalis genome assembly methods using nanopore sequencing and analysis of variation between genomes.</title>
        <authorList>
            <person name="Yam J."/>
            <person name="Micallef M.L."/>
            <person name="Liu M."/>
            <person name="Djordjevic S.P."/>
            <person name="Bogema D.R."/>
            <person name="Jenkins C."/>
        </authorList>
    </citation>
    <scope>NUCLEOTIDE SEQUENCE</scope>
    <source>
        <strain evidence="5">Goon Nure</strain>
    </source>
</reference>
<dbReference type="GO" id="GO:0004674">
    <property type="term" value="F:protein serine/threonine kinase activity"/>
    <property type="evidence" value="ECO:0007669"/>
    <property type="project" value="TreeGrafter"/>
</dbReference>
<dbReference type="Proteomes" id="UP000244811">
    <property type="component" value="Chromosome 1"/>
</dbReference>
<evidence type="ECO:0000256" key="1">
    <source>
        <dbReference type="SAM" id="Phobius"/>
    </source>
</evidence>
<dbReference type="Gene3D" id="1.10.472.80">
    <property type="entry name" value="Ypt/Rab-GAP domain of gyp1p, domain 3"/>
    <property type="match status" value="1"/>
</dbReference>
<keyword evidence="1" id="KW-0472">Membrane</keyword>
<dbReference type="Pfam" id="PF00581">
    <property type="entry name" value="Rhodanese"/>
    <property type="match status" value="1"/>
</dbReference>
<evidence type="ECO:0008006" key="7">
    <source>
        <dbReference type="Google" id="ProtNLM"/>
    </source>
</evidence>
<dbReference type="InterPro" id="IPR036873">
    <property type="entry name" value="Rhodanese-like_dom_sf"/>
</dbReference>
<dbReference type="SMART" id="SM00164">
    <property type="entry name" value="TBC"/>
    <property type="match status" value="1"/>
</dbReference>
<dbReference type="SUPFAM" id="SSF56112">
    <property type="entry name" value="Protein kinase-like (PK-like)"/>
    <property type="match status" value="1"/>
</dbReference>
<dbReference type="SUPFAM" id="SSF47923">
    <property type="entry name" value="Ypt/Rab-GAP domain of gyp1p"/>
    <property type="match status" value="1"/>
</dbReference>
<dbReference type="AlphaFoldDB" id="A0A976SII4"/>
<accession>A0A976SII4</accession>
<feature type="transmembrane region" description="Helical" evidence="1">
    <location>
        <begin position="222"/>
        <end position="244"/>
    </location>
</feature>
<dbReference type="PROSITE" id="PS50206">
    <property type="entry name" value="RHODANESE_3"/>
    <property type="match status" value="1"/>
</dbReference>